<evidence type="ECO:0000256" key="1">
    <source>
        <dbReference type="ARBA" id="ARBA00023186"/>
    </source>
</evidence>
<protein>
    <submittedName>
        <fullName evidence="2">Uncharacterized protein</fullName>
    </submittedName>
</protein>
<proteinExistence type="predicted"/>
<gene>
    <name evidence="2" type="primary">PARPA_03260.1 scaffold 7241</name>
</gene>
<keyword evidence="1" id="KW-0143">Chaperone</keyword>
<name>A0A0B7N3Q7_9FUNG</name>
<accession>A0A0B7N3Q7</accession>
<dbReference type="GO" id="GO:0051259">
    <property type="term" value="P:protein complex oligomerization"/>
    <property type="evidence" value="ECO:0007669"/>
    <property type="project" value="InterPro"/>
</dbReference>
<evidence type="ECO:0000313" key="2">
    <source>
        <dbReference type="EMBL" id="CEP09709.1"/>
    </source>
</evidence>
<dbReference type="Proteomes" id="UP000054107">
    <property type="component" value="Unassembled WGS sequence"/>
</dbReference>
<dbReference type="EMBL" id="LN722188">
    <property type="protein sequence ID" value="CEP09709.1"/>
    <property type="molecule type" value="Genomic_DNA"/>
</dbReference>
<evidence type="ECO:0000313" key="3">
    <source>
        <dbReference type="Proteomes" id="UP000054107"/>
    </source>
</evidence>
<dbReference type="Gene3D" id="1.20.1280.20">
    <property type="entry name" value="HscB, C-terminal domain"/>
    <property type="match status" value="1"/>
</dbReference>
<dbReference type="InterPro" id="IPR036386">
    <property type="entry name" value="HscB_C_sf"/>
</dbReference>
<dbReference type="AlphaFoldDB" id="A0A0B7N3Q7"/>
<dbReference type="OrthoDB" id="2419246at2759"/>
<organism evidence="2 3">
    <name type="scientific">Parasitella parasitica</name>
    <dbReference type="NCBI Taxonomy" id="35722"/>
    <lineage>
        <taxon>Eukaryota</taxon>
        <taxon>Fungi</taxon>
        <taxon>Fungi incertae sedis</taxon>
        <taxon>Mucoromycota</taxon>
        <taxon>Mucoromycotina</taxon>
        <taxon>Mucoromycetes</taxon>
        <taxon>Mucorales</taxon>
        <taxon>Mucorineae</taxon>
        <taxon>Mucoraceae</taxon>
        <taxon>Parasitella</taxon>
    </lineage>
</organism>
<reference evidence="2 3" key="1">
    <citation type="submission" date="2014-09" db="EMBL/GenBank/DDBJ databases">
        <authorList>
            <person name="Ellenberger Sabrina"/>
        </authorList>
    </citation>
    <scope>NUCLEOTIDE SEQUENCE [LARGE SCALE GENOMIC DNA]</scope>
    <source>
        <strain evidence="2 3">CBS 412.66</strain>
    </source>
</reference>
<keyword evidence="3" id="KW-1185">Reference proteome</keyword>
<sequence length="85" mass="10153">MLNDPLVRAKYMLNKAGYDTADLQTLNNPALLRMELEEQMTMRLRYYNMEFTLQRLSVSPEQGDYHQVKENIVKLQFWQNIQQAI</sequence>